<dbReference type="Proteomes" id="UP001165121">
    <property type="component" value="Unassembled WGS sequence"/>
</dbReference>
<organism evidence="8 9">
    <name type="scientific">Phytophthora fragariaefolia</name>
    <dbReference type="NCBI Taxonomy" id="1490495"/>
    <lineage>
        <taxon>Eukaryota</taxon>
        <taxon>Sar</taxon>
        <taxon>Stramenopiles</taxon>
        <taxon>Oomycota</taxon>
        <taxon>Peronosporomycetes</taxon>
        <taxon>Peronosporales</taxon>
        <taxon>Peronosporaceae</taxon>
        <taxon>Phytophthora</taxon>
    </lineage>
</organism>
<feature type="region of interest" description="Disordered" evidence="4">
    <location>
        <begin position="1"/>
        <end position="20"/>
    </location>
</feature>
<comment type="caution">
    <text evidence="8">The sequence shown here is derived from an EMBL/GenBank/DDBJ whole genome shotgun (WGS) entry which is preliminary data.</text>
</comment>
<dbReference type="SMART" id="SM00367">
    <property type="entry name" value="LRR_CC"/>
    <property type="match status" value="15"/>
</dbReference>
<protein>
    <submittedName>
        <fullName evidence="8">Unnamed protein product</fullName>
    </submittedName>
</protein>
<proteinExistence type="predicted"/>
<feature type="domain" description="F-box/LRR-repeat protein 15-like leucin rich repeat" evidence="6">
    <location>
        <begin position="1234"/>
        <end position="1461"/>
    </location>
</feature>
<dbReference type="PROSITE" id="PS50012">
    <property type="entry name" value="RCC1_3"/>
    <property type="match status" value="5"/>
</dbReference>
<dbReference type="GO" id="GO:0005085">
    <property type="term" value="F:guanyl-nucleotide exchange factor activity"/>
    <property type="evidence" value="ECO:0007669"/>
    <property type="project" value="TreeGrafter"/>
</dbReference>
<dbReference type="InterPro" id="IPR000408">
    <property type="entry name" value="Reg_chr_condens"/>
</dbReference>
<feature type="domain" description="RCC1-like" evidence="7">
    <location>
        <begin position="381"/>
        <end position="651"/>
    </location>
</feature>
<dbReference type="OrthoDB" id="550575at2759"/>
<feature type="region of interest" description="Disordered" evidence="4">
    <location>
        <begin position="908"/>
        <end position="948"/>
    </location>
</feature>
<evidence type="ECO:0000256" key="1">
    <source>
        <dbReference type="ARBA" id="ARBA00022658"/>
    </source>
</evidence>
<gene>
    <name evidence="8" type="ORF">Pfra01_002984900</name>
</gene>
<evidence type="ECO:0000259" key="6">
    <source>
        <dbReference type="Pfam" id="PF25372"/>
    </source>
</evidence>
<dbReference type="InterPro" id="IPR051553">
    <property type="entry name" value="Ran_GTPase-activating"/>
</dbReference>
<reference evidence="8" key="1">
    <citation type="submission" date="2023-04" db="EMBL/GenBank/DDBJ databases">
        <title>Phytophthora fragariaefolia NBRC 109709.</title>
        <authorList>
            <person name="Ichikawa N."/>
            <person name="Sato H."/>
            <person name="Tonouchi N."/>
        </authorList>
    </citation>
    <scope>NUCLEOTIDE SEQUENCE</scope>
    <source>
        <strain evidence="8">NBRC 109709</strain>
    </source>
</reference>
<dbReference type="Pfam" id="PF25390">
    <property type="entry name" value="WD40_RLD"/>
    <property type="match status" value="1"/>
</dbReference>
<feature type="repeat" description="RCC1" evidence="3">
    <location>
        <begin position="599"/>
        <end position="651"/>
    </location>
</feature>
<evidence type="ECO:0000256" key="2">
    <source>
        <dbReference type="ARBA" id="ARBA00022737"/>
    </source>
</evidence>
<feature type="compositionally biased region" description="Pro residues" evidence="4">
    <location>
        <begin position="808"/>
        <end position="818"/>
    </location>
</feature>
<dbReference type="InterPro" id="IPR006553">
    <property type="entry name" value="Leu-rich_rpt_Cys-con_subtyp"/>
</dbReference>
<dbReference type="PRINTS" id="PR00633">
    <property type="entry name" value="RCCNDNSATION"/>
</dbReference>
<dbReference type="InterPro" id="IPR057207">
    <property type="entry name" value="FBXL15_LRR"/>
</dbReference>
<dbReference type="EMBL" id="BSXT01018946">
    <property type="protein sequence ID" value="GMG16651.1"/>
    <property type="molecule type" value="Genomic_DNA"/>
</dbReference>
<dbReference type="GO" id="GO:0005737">
    <property type="term" value="C:cytoplasm"/>
    <property type="evidence" value="ECO:0007669"/>
    <property type="project" value="TreeGrafter"/>
</dbReference>
<feature type="compositionally biased region" description="Polar residues" evidence="4">
    <location>
        <begin position="820"/>
        <end position="829"/>
    </location>
</feature>
<dbReference type="SUPFAM" id="SSF50985">
    <property type="entry name" value="RCC1/BLIP-II"/>
    <property type="match status" value="1"/>
</dbReference>
<dbReference type="Gene3D" id="3.80.10.10">
    <property type="entry name" value="Ribonuclease Inhibitor"/>
    <property type="match status" value="3"/>
</dbReference>
<keyword evidence="5" id="KW-0472">Membrane</keyword>
<evidence type="ECO:0000256" key="5">
    <source>
        <dbReference type="SAM" id="Phobius"/>
    </source>
</evidence>
<feature type="repeat" description="RCC1" evidence="3">
    <location>
        <begin position="349"/>
        <end position="404"/>
    </location>
</feature>
<keyword evidence="5" id="KW-1133">Transmembrane helix</keyword>
<dbReference type="Gene3D" id="2.130.10.30">
    <property type="entry name" value="Regulator of chromosome condensation 1/beta-lactamase-inhibitor protein II"/>
    <property type="match status" value="2"/>
</dbReference>
<feature type="region of interest" description="Disordered" evidence="4">
    <location>
        <begin position="797"/>
        <end position="831"/>
    </location>
</feature>
<keyword evidence="5" id="KW-0812">Transmembrane</keyword>
<dbReference type="PANTHER" id="PTHR45982:SF1">
    <property type="entry name" value="REGULATOR OF CHROMOSOME CONDENSATION"/>
    <property type="match status" value="1"/>
</dbReference>
<feature type="repeat" description="RCC1" evidence="3">
    <location>
        <begin position="405"/>
        <end position="462"/>
    </location>
</feature>
<dbReference type="InterPro" id="IPR058923">
    <property type="entry name" value="RCC1-like_dom"/>
</dbReference>
<evidence type="ECO:0000313" key="8">
    <source>
        <dbReference type="EMBL" id="GMG16651.1"/>
    </source>
</evidence>
<dbReference type="Pfam" id="PF25372">
    <property type="entry name" value="DUF7885"/>
    <property type="match status" value="2"/>
</dbReference>
<feature type="domain" description="F-box/LRR-repeat protein 15-like leucin rich repeat" evidence="6">
    <location>
        <begin position="1057"/>
        <end position="1205"/>
    </location>
</feature>
<evidence type="ECO:0000256" key="3">
    <source>
        <dbReference type="PROSITE-ProRule" id="PRU00235"/>
    </source>
</evidence>
<keyword evidence="1" id="KW-0344">Guanine-nucleotide releasing factor</keyword>
<keyword evidence="9" id="KW-1185">Reference proteome</keyword>
<dbReference type="PROSITE" id="PS00626">
    <property type="entry name" value="RCC1_2"/>
    <property type="match status" value="2"/>
</dbReference>
<feature type="repeat" description="RCC1" evidence="3">
    <location>
        <begin position="463"/>
        <end position="535"/>
    </location>
</feature>
<dbReference type="InterPro" id="IPR009091">
    <property type="entry name" value="RCC1/BLIP-II"/>
</dbReference>
<dbReference type="InterPro" id="IPR032675">
    <property type="entry name" value="LRR_dom_sf"/>
</dbReference>
<evidence type="ECO:0000256" key="4">
    <source>
        <dbReference type="SAM" id="MobiDB-lite"/>
    </source>
</evidence>
<evidence type="ECO:0000259" key="7">
    <source>
        <dbReference type="Pfam" id="PF25390"/>
    </source>
</evidence>
<dbReference type="PANTHER" id="PTHR45982">
    <property type="entry name" value="REGULATOR OF CHROMOSOME CONDENSATION"/>
    <property type="match status" value="1"/>
</dbReference>
<keyword evidence="2" id="KW-0677">Repeat</keyword>
<dbReference type="SUPFAM" id="SSF52047">
    <property type="entry name" value="RNI-like"/>
    <property type="match status" value="2"/>
</dbReference>
<name>A0A9W6YIT6_9STRA</name>
<feature type="repeat" description="RCC1" evidence="3">
    <location>
        <begin position="536"/>
        <end position="598"/>
    </location>
</feature>
<evidence type="ECO:0000313" key="9">
    <source>
        <dbReference type="Proteomes" id="UP001165121"/>
    </source>
</evidence>
<accession>A0A9W6YIT6</accession>
<feature type="transmembrane region" description="Helical" evidence="5">
    <location>
        <begin position="40"/>
        <end position="64"/>
    </location>
</feature>
<sequence length="1921" mass="209200">MPSSANCNGGQRSTASPLPSSLMQKNYGALIRRAGLTPGVASVVFVPAAVTVTVGGMAAFYSVVLRCSTAPEQSVTVAPVNLPTGLRIFPTIHVFTQENWRKPQFFRVSVVNDGVIEELRGSAAVIEHTTSSLDPRFHGRRVLHLPSAVQACVYPRDGYCLFATGKTAAFASQQKRLAQESRSKQPLTTHEFTEVELRRSILASCPLVARCSTFVPMAAGAKAAVAAVEAANQAAALAAHHQSRRKISTATAVVKAMAAKADMGPTEEPTTAAKASQDHNNALTRLIGQGDKTLALYHDGEMLVLGVSDIFSSSKHTSRRDSGADVALSRMLVDVACGDRHVVAVSEQGYLLKWGDACEPRPRNETVNKLTFTMGFPKVIHSLLHKRIIQVACGANHSFALAEDGDVFSWGLGHSGALGHGLNPLEQTFDSVTSPMEVLTLKGRRVMQIACGDMHSAALLATGELLTCGQRDHGRLGRQLVPVEVRKKEVVKLQSQCADDEECSSWFAPVAFPRKGVKCTHVACGSAHTLVIGASHELYAFGWNSCGQLGVGDCRDRFVPTRVTYFDVVPQSRGIVLPALNIASVAAGKLHSLASAPDGRLFAWGSDEMGQCGLSPCPQIYTLPHLVTSLVGLRVTQLAVGEAHSAVLTSHSQRRLELLERTQPTQYDQLMEHYENSVKDDTERRSRVLEHAKRIELDRATAARRRRPPVDPATEAITKMLLLQSLIDQDAAMDTMVTGRRRPQTARALFGSYSRKKDEAENEDRHQGTTICRVRCSSASMVRQARLTVLQAPVATIKNQSSSASPPRAKPVGPPYKPAPSSTVNTSLNRRAPCDNESATCSALKANFTVCSLTGGDSGRRTPETPHDEKLPEISQKNDIGRRRTIRKLKVTTNIKLEELAQSRLRVSTAEPLSVKDSKSSGIHCETYSNQEDSVPSRKLPSHEAQRQLEKPALEQIAQFILPPGTDQANSNPLGSSLADVPLQLLQGAHVDLRRWSVIVTDRTLRRIAAHNHRISNTKRKVQKLQSLMVGQRQSSFLLRKEEAHELSSSYLDARNQTTELLQLNGAATITDAGLASIALAVPKLKELAIAGAIRITDAALRVVGEYCSQLERLDVSGLSGIRGAGLAALVDHCGASLTHLSLADCPQLGDWVLRRCLYASPGLTHLNLSRCSQVGDALIETLAAQCPLLRRLELSGCIQISDRSVVRIARSSPNLEYMMLDRPICVRGGEQLTDSSCAALGEYCPNLRFVSLAGNCALTDAGVQCVASRCAQLRHLDLTGAIGLTDATCAALGAGCPELRVLRVNGVKGISDVGLRLIAAGCAKLELLHAANLYLVSDGRNRDFGLEGLRAIASRCPELQNLNLNGCFQLQERALVAIGLGCPSLRKLSLQACPDVTLTAITAVLKGCQRLVRLDISGVRRCDDRMIRVVAKYGIAIAQLILAGCDRVSDAGLRYLANSRADQLELLDLTGCRLISDNGINVLCDAFQRPKLAHLVLADCPLITQDPIARLAFACPQLLTLSVHGCRVSARVLQSLSSSWPFGELRLPPAGTQAASNIQVGIFPAPRAKDRRFVSEFCTLWAAAATIQQAYKSNVDTGDVLVGVWLSISGKNSDDSSSFNSVVLFEYKCNSDEFIHCAKLRDDVMQSRNENWLQQNFRPFSELGEDGRLLAYLRWQNSGVSRILLLDDCNVTGELDMIVSHWLSWLKHAESSTKNSQRPLDETMGIHLGAVILATPVSCDTVVHGGGKRRLHNKRKLFDFYGRRRDYGDGEFPSIWPSEILQDAARGYDFEKLVPRDNYQDMMWEISRFVPVSTGNWDDELAAAKAAEAAAAPAFAHAFAALLSESISSKPNDSSATTTDVDDLDRPGVPSHHLLYREKDFDENGVSLWERFYDYGQGQYRYYHRISKRVVTQLPGQMQK</sequence>